<dbReference type="NCBIfam" id="TIGR01913">
    <property type="entry name" value="bet_lambda"/>
    <property type="match status" value="1"/>
</dbReference>
<accession>W2CUK0</accession>
<gene>
    <name evidence="2" type="ORF">T231_03310</name>
</gene>
<comment type="caution">
    <text evidence="2">The sequence shown here is derived from an EMBL/GenBank/DDBJ whole genome shotgun (WGS) entry which is preliminary data.</text>
</comment>
<evidence type="ECO:0000313" key="3">
    <source>
        <dbReference type="Proteomes" id="UP000018874"/>
    </source>
</evidence>
<dbReference type="PATRIC" id="fig|1411021.3.peg.209"/>
<evidence type="ECO:0000313" key="2">
    <source>
        <dbReference type="EMBL" id="ETK10738.1"/>
    </source>
</evidence>
<name>W2CUK0_9BACT</name>
<protein>
    <recommendedName>
        <fullName evidence="4">Phage recombination protein Bet</fullName>
    </recommendedName>
</protein>
<evidence type="ECO:0000256" key="1">
    <source>
        <dbReference type="SAM" id="MobiDB-lite"/>
    </source>
</evidence>
<dbReference type="AlphaFoldDB" id="W2CUK0"/>
<proteinExistence type="predicted"/>
<reference evidence="2 3" key="1">
    <citation type="submission" date="2013-11" db="EMBL/GenBank/DDBJ databases">
        <title>Single cell genomics of uncultured Tannerella BU063 (oral taxon 286).</title>
        <authorList>
            <person name="Beall C.J."/>
            <person name="Campbell A.G."/>
            <person name="Griffen A.L."/>
            <person name="Podar M."/>
            <person name="Leys E.J."/>
        </authorList>
    </citation>
    <scope>NUCLEOTIDE SEQUENCE [LARGE SCALE GENOMIC DNA]</scope>
    <source>
        <strain evidence="2">Cell 6/7/9</strain>
    </source>
</reference>
<evidence type="ECO:0008006" key="4">
    <source>
        <dbReference type="Google" id="ProtNLM"/>
    </source>
</evidence>
<organism evidence="2 3">
    <name type="scientific">Tannerella sp. oral taxon BU063 isolate Cell 6/7/9</name>
    <dbReference type="NCBI Taxonomy" id="1411021"/>
    <lineage>
        <taxon>Bacteria</taxon>
        <taxon>Pseudomonadati</taxon>
        <taxon>Bacteroidota</taxon>
        <taxon>Bacteroidia</taxon>
        <taxon>Bacteroidales</taxon>
        <taxon>Tannerellaceae</taxon>
        <taxon>Tannerella</taxon>
    </lineage>
</organism>
<dbReference type="Proteomes" id="UP000018874">
    <property type="component" value="Unassembled WGS sequence"/>
</dbReference>
<feature type="region of interest" description="Disordered" evidence="1">
    <location>
        <begin position="216"/>
        <end position="248"/>
    </location>
</feature>
<sequence>METIHTAPAMQPQGTQPERNVTSYEVSGLEVKLTIDYVKKYIARGVAELTDEEAYSFIGFCKYNCLNPFLNEAFLIKYKKGDAPTYIIGKYAFMKRAEACPDFDGFEAGLILKRGDMIVEEVGSLMLPGDTLLGGWSKAYRKSCKYPFVARVALSEYSTGQALWASKPSTMIRKVAIVHALREAFPTQLGGLYVPEEMPEPEDATYEDVTQRLEREKAAEANRTPLSIDNVPPAAGPASPAPAAAPGF</sequence>
<keyword evidence="3" id="KW-1185">Reference proteome</keyword>
<dbReference type="GO" id="GO:0003677">
    <property type="term" value="F:DNA binding"/>
    <property type="evidence" value="ECO:0007669"/>
    <property type="project" value="InterPro"/>
</dbReference>
<feature type="compositionally biased region" description="Low complexity" evidence="1">
    <location>
        <begin position="232"/>
        <end position="248"/>
    </location>
</feature>
<dbReference type="EMBL" id="AYYD01000627">
    <property type="protein sequence ID" value="ETK10738.1"/>
    <property type="molecule type" value="Genomic_DNA"/>
</dbReference>
<dbReference type="InterPro" id="IPR018330">
    <property type="entry name" value="RecT_fam"/>
</dbReference>
<dbReference type="InterPro" id="IPR010183">
    <property type="entry name" value="Phage_lambda_Bet"/>
</dbReference>
<dbReference type="GO" id="GO:0006310">
    <property type="term" value="P:DNA recombination"/>
    <property type="evidence" value="ECO:0007669"/>
    <property type="project" value="InterPro"/>
</dbReference>
<dbReference type="Pfam" id="PF03837">
    <property type="entry name" value="RecT"/>
    <property type="match status" value="1"/>
</dbReference>